<dbReference type="InterPro" id="IPR037021">
    <property type="entry name" value="RnfH_sf"/>
</dbReference>
<evidence type="ECO:0000256" key="2">
    <source>
        <dbReference type="HAMAP-Rule" id="MF_00460"/>
    </source>
</evidence>
<comment type="caution">
    <text evidence="3">The sequence shown here is derived from an EMBL/GenBank/DDBJ whole genome shotgun (WGS) entry which is preliminary data.</text>
</comment>
<dbReference type="EMBL" id="JAJKBJ010000003">
    <property type="protein sequence ID" value="MCL9683223.1"/>
    <property type="molecule type" value="Genomic_DNA"/>
</dbReference>
<keyword evidence="4" id="KW-1185">Reference proteome</keyword>
<dbReference type="RefSeq" id="WP_250419624.1">
    <property type="nucleotide sequence ID" value="NZ_JAJKBJ010000003.1"/>
</dbReference>
<dbReference type="HAMAP" id="MF_00460">
    <property type="entry name" value="UPF0125_RnfH"/>
    <property type="match status" value="1"/>
</dbReference>
<proteinExistence type="inferred from homology"/>
<sequence>MVKIELVYVPKDGATLHLSMDLKQGATVADALIKSGVYDLYPETKGLSVGIYARQVSLDAVLKEGDRVEIYRPLALDPKEKRRQRARLNK</sequence>
<name>A0A9X2CZ71_9GAMM</name>
<organism evidence="3 4">
    <name type="scientific">Legionella maioricensis</name>
    <dbReference type="NCBI Taxonomy" id="2896528"/>
    <lineage>
        <taxon>Bacteria</taxon>
        <taxon>Pseudomonadati</taxon>
        <taxon>Pseudomonadota</taxon>
        <taxon>Gammaproteobacteria</taxon>
        <taxon>Legionellales</taxon>
        <taxon>Legionellaceae</taxon>
        <taxon>Legionella</taxon>
    </lineage>
</organism>
<dbReference type="AlphaFoldDB" id="A0A9X2CZ71"/>
<dbReference type="Gene3D" id="3.10.20.280">
    <property type="entry name" value="RnfH-like"/>
    <property type="match status" value="1"/>
</dbReference>
<comment type="similarity">
    <text evidence="1 2">Belongs to the UPF0125 (RnfH) family.</text>
</comment>
<dbReference type="PANTHER" id="PTHR37483:SF1">
    <property type="entry name" value="UPF0125 PROTEIN RATB"/>
    <property type="match status" value="1"/>
</dbReference>
<gene>
    <name evidence="3" type="ORF">LOX96_03895</name>
</gene>
<dbReference type="InterPro" id="IPR016155">
    <property type="entry name" value="Mopterin_synth/thiamin_S_b"/>
</dbReference>
<dbReference type="Proteomes" id="UP001139721">
    <property type="component" value="Unassembled WGS sequence"/>
</dbReference>
<reference evidence="3" key="1">
    <citation type="submission" date="2021-11" db="EMBL/GenBank/DDBJ databases">
        <title>Legionella maioricencis sp. nov., a new species isolated from hot water samples in Mallorca.</title>
        <authorList>
            <person name="Crespi S."/>
            <person name="Drasar V."/>
            <person name="Salva-Serra F."/>
            <person name="Jaen-Luchoro D."/>
            <person name="Pineiro-Iglesias B."/>
            <person name="Aliaga F."/>
            <person name="Fernandez-Juarez V."/>
            <person name="Coll G."/>
            <person name="Moore E.R.B."/>
            <person name="Bennasar-Figueras A."/>
        </authorList>
    </citation>
    <scope>NUCLEOTIDE SEQUENCE</scope>
    <source>
        <strain evidence="3">HCPI-6</strain>
    </source>
</reference>
<accession>A0A9X2CZ71</accession>
<evidence type="ECO:0000313" key="3">
    <source>
        <dbReference type="EMBL" id="MCL9683223.1"/>
    </source>
</evidence>
<evidence type="ECO:0000313" key="4">
    <source>
        <dbReference type="Proteomes" id="UP001139721"/>
    </source>
</evidence>
<dbReference type="SUPFAM" id="SSF54285">
    <property type="entry name" value="MoaD/ThiS"/>
    <property type="match status" value="1"/>
</dbReference>
<dbReference type="NCBIfam" id="NF002490">
    <property type="entry name" value="PRK01777.1"/>
    <property type="match status" value="1"/>
</dbReference>
<evidence type="ECO:0000256" key="1">
    <source>
        <dbReference type="ARBA" id="ARBA00010645"/>
    </source>
</evidence>
<protein>
    <recommendedName>
        <fullName evidence="2">UPF0125 protein LOX96_03895</fullName>
    </recommendedName>
</protein>
<dbReference type="PANTHER" id="PTHR37483">
    <property type="entry name" value="UPF0125 PROTEIN RATB"/>
    <property type="match status" value="1"/>
</dbReference>
<dbReference type="InterPro" id="IPR005346">
    <property type="entry name" value="RnfH"/>
</dbReference>
<dbReference type="Pfam" id="PF03658">
    <property type="entry name" value="Ub-RnfH"/>
    <property type="match status" value="1"/>
</dbReference>